<name>A0A835KYF1_9POAL</name>
<dbReference type="Pfam" id="PF00646">
    <property type="entry name" value="F-box"/>
    <property type="match status" value="1"/>
</dbReference>
<evidence type="ECO:0000313" key="5">
    <source>
        <dbReference type="EMBL" id="KAF8783601.1"/>
    </source>
</evidence>
<organism evidence="5 6">
    <name type="scientific">Digitaria exilis</name>
    <dbReference type="NCBI Taxonomy" id="1010633"/>
    <lineage>
        <taxon>Eukaryota</taxon>
        <taxon>Viridiplantae</taxon>
        <taxon>Streptophyta</taxon>
        <taxon>Embryophyta</taxon>
        <taxon>Tracheophyta</taxon>
        <taxon>Spermatophyta</taxon>
        <taxon>Magnoliopsida</taxon>
        <taxon>Liliopsida</taxon>
        <taxon>Poales</taxon>
        <taxon>Poaceae</taxon>
        <taxon>PACMAD clade</taxon>
        <taxon>Panicoideae</taxon>
        <taxon>Panicodae</taxon>
        <taxon>Paniceae</taxon>
        <taxon>Anthephorinae</taxon>
        <taxon>Digitaria</taxon>
    </lineage>
</organism>
<dbReference type="AlphaFoldDB" id="A0A835KYF1"/>
<feature type="domain" description="F-box/LRR-repeat protein 15/At3g58940/PEG3-like LRR" evidence="3">
    <location>
        <begin position="109"/>
        <end position="182"/>
    </location>
</feature>
<dbReference type="SUPFAM" id="SSF81383">
    <property type="entry name" value="F-box domain"/>
    <property type="match status" value="1"/>
</dbReference>
<dbReference type="Proteomes" id="UP000636709">
    <property type="component" value="Unassembled WGS sequence"/>
</dbReference>
<gene>
    <name evidence="5" type="ORF">HU200_000482</name>
    <name evidence="4" type="ORF">HU200_021099</name>
</gene>
<evidence type="ECO:0008006" key="7">
    <source>
        <dbReference type="Google" id="ProtNLM"/>
    </source>
</evidence>
<protein>
    <recommendedName>
        <fullName evidence="7">F-box domain-containing protein</fullName>
    </recommendedName>
</protein>
<dbReference type="InterPro" id="IPR053781">
    <property type="entry name" value="F-box_AtFBL13-like"/>
</dbReference>
<dbReference type="InterPro" id="IPR032675">
    <property type="entry name" value="LRR_dom_sf"/>
</dbReference>
<sequence>MKGQQSDSEEPPPRRGREAEGSDQISLLPDEVLGSVISLLPTKEGARTQILSSRWRPLWRSAPLNLDTLHTRGRSIPKAVVSRILLEHWGVACCFNFSRSILGDDSDTLDGWLRSPALDNLQELEFSFDSLDSASPLVPHSILRFSSTLHVAKFNSCQFPEDTAHQLHFPNLEHLELQTVTVGGWHTGYLTLASVDHRTRTSRWRMVQETQDRGFILVRE</sequence>
<dbReference type="PANTHER" id="PTHR32141">
    <property type="match status" value="1"/>
</dbReference>
<dbReference type="CDD" id="cd22160">
    <property type="entry name" value="F-box_AtFBL13-like"/>
    <property type="match status" value="1"/>
</dbReference>
<dbReference type="Gene3D" id="3.80.10.10">
    <property type="entry name" value="Ribonuclease Inhibitor"/>
    <property type="match status" value="1"/>
</dbReference>
<accession>A0A835KYF1</accession>
<reference evidence="5" key="1">
    <citation type="submission" date="2020-07" db="EMBL/GenBank/DDBJ databases">
        <title>Genome sequence and genetic diversity analysis of an under-domesticated orphan crop, white fonio (Digitaria exilis).</title>
        <authorList>
            <person name="Bennetzen J.L."/>
            <person name="Chen S."/>
            <person name="Ma X."/>
            <person name="Wang X."/>
            <person name="Yssel A.E.J."/>
            <person name="Chaluvadi S.R."/>
            <person name="Johnson M."/>
            <person name="Gangashetty P."/>
            <person name="Hamidou F."/>
            <person name="Sanogo M.D."/>
            <person name="Zwaenepoel A."/>
            <person name="Wallace J."/>
            <person name="Van De Peer Y."/>
            <person name="Van Deynze A."/>
        </authorList>
    </citation>
    <scope>NUCLEOTIDE SEQUENCE</scope>
    <source>
        <tissue evidence="5">Leaves</tissue>
    </source>
</reference>
<evidence type="ECO:0000259" key="2">
    <source>
        <dbReference type="Pfam" id="PF00646"/>
    </source>
</evidence>
<feature type="compositionally biased region" description="Basic and acidic residues" evidence="1">
    <location>
        <begin position="11"/>
        <end position="20"/>
    </location>
</feature>
<dbReference type="EMBL" id="JACEFO010001663">
    <property type="protein sequence ID" value="KAF8724086.1"/>
    <property type="molecule type" value="Genomic_DNA"/>
</dbReference>
<dbReference type="InterPro" id="IPR001810">
    <property type="entry name" value="F-box_dom"/>
</dbReference>
<keyword evidence="6" id="KW-1185">Reference proteome</keyword>
<evidence type="ECO:0000313" key="4">
    <source>
        <dbReference type="EMBL" id="KAF8724086.1"/>
    </source>
</evidence>
<dbReference type="Pfam" id="PF24758">
    <property type="entry name" value="LRR_At5g56370"/>
    <property type="match status" value="1"/>
</dbReference>
<feature type="domain" description="F-box" evidence="2">
    <location>
        <begin position="25"/>
        <end position="65"/>
    </location>
</feature>
<evidence type="ECO:0000259" key="3">
    <source>
        <dbReference type="Pfam" id="PF24758"/>
    </source>
</evidence>
<feature type="region of interest" description="Disordered" evidence="1">
    <location>
        <begin position="1"/>
        <end position="23"/>
    </location>
</feature>
<dbReference type="OrthoDB" id="685487at2759"/>
<dbReference type="InterPro" id="IPR036047">
    <property type="entry name" value="F-box-like_dom_sf"/>
</dbReference>
<evidence type="ECO:0000313" key="6">
    <source>
        <dbReference type="Proteomes" id="UP000636709"/>
    </source>
</evidence>
<dbReference type="InterPro" id="IPR055302">
    <property type="entry name" value="F-box_dom-containing"/>
</dbReference>
<comment type="caution">
    <text evidence="5">The sequence shown here is derived from an EMBL/GenBank/DDBJ whole genome shotgun (WGS) entry which is preliminary data.</text>
</comment>
<dbReference type="PANTHER" id="PTHR32141:SF168">
    <property type="entry name" value="OS12G0595200 PROTEIN"/>
    <property type="match status" value="1"/>
</dbReference>
<dbReference type="EMBL" id="JACEFO010000072">
    <property type="protein sequence ID" value="KAF8783601.1"/>
    <property type="molecule type" value="Genomic_DNA"/>
</dbReference>
<evidence type="ECO:0000256" key="1">
    <source>
        <dbReference type="SAM" id="MobiDB-lite"/>
    </source>
</evidence>
<dbReference type="InterPro" id="IPR055411">
    <property type="entry name" value="LRR_FXL15/At3g58940/PEG3-like"/>
</dbReference>
<proteinExistence type="predicted"/>